<organism evidence="3 4">
    <name type="scientific">Kitasatospora setae (strain ATCC 33774 / DSM 43861 / JCM 3304 / KCC A-0304 / NBRC 14216 / KM-6054)</name>
    <name type="common">Streptomyces setae</name>
    <dbReference type="NCBI Taxonomy" id="452652"/>
    <lineage>
        <taxon>Bacteria</taxon>
        <taxon>Bacillati</taxon>
        <taxon>Actinomycetota</taxon>
        <taxon>Actinomycetes</taxon>
        <taxon>Kitasatosporales</taxon>
        <taxon>Streptomycetaceae</taxon>
        <taxon>Kitasatospora</taxon>
    </lineage>
</organism>
<dbReference type="InterPro" id="IPR052091">
    <property type="entry name" value="Beta-ala_Activ/Resist"/>
</dbReference>
<dbReference type="InterPro" id="IPR042099">
    <property type="entry name" value="ANL_N_sf"/>
</dbReference>
<dbReference type="PANTHER" id="PTHR44394">
    <property type="entry name" value="BETA-ALANINE-ACTIVATING ENZYME"/>
    <property type="match status" value="1"/>
</dbReference>
<dbReference type="KEGG" id="ksk:KSE_22650"/>
<accession>E4NA54</accession>
<dbReference type="SUPFAM" id="SSF56801">
    <property type="entry name" value="Acetyl-CoA synthetase-like"/>
    <property type="match status" value="1"/>
</dbReference>
<dbReference type="Pfam" id="PF00501">
    <property type="entry name" value="AMP-binding"/>
    <property type="match status" value="1"/>
</dbReference>
<dbReference type="Gene3D" id="3.40.50.12780">
    <property type="entry name" value="N-terminal domain of ligase-like"/>
    <property type="match status" value="1"/>
</dbReference>
<dbReference type="GO" id="GO:0043041">
    <property type="term" value="P:amino acid activation for nonribosomal peptide biosynthetic process"/>
    <property type="evidence" value="ECO:0007669"/>
    <property type="project" value="TreeGrafter"/>
</dbReference>
<dbReference type="InterPro" id="IPR045851">
    <property type="entry name" value="AMP-bd_C_sf"/>
</dbReference>
<dbReference type="RefSeq" id="WP_014135401.1">
    <property type="nucleotide sequence ID" value="NC_016109.1"/>
</dbReference>
<reference evidence="3 4" key="1">
    <citation type="journal article" date="2010" name="DNA Res.">
        <title>Genome sequence of Kitasatospora setae NBRC 14216T: an evolutionary snapshot of the family Streptomycetaceae.</title>
        <authorList>
            <person name="Ichikawa N."/>
            <person name="Oguchi A."/>
            <person name="Ikeda H."/>
            <person name="Ishikawa J."/>
            <person name="Kitani S."/>
            <person name="Watanabe Y."/>
            <person name="Nakamura S."/>
            <person name="Katano Y."/>
            <person name="Kishi E."/>
            <person name="Sasagawa M."/>
            <person name="Ankai A."/>
            <person name="Fukui S."/>
            <person name="Hashimoto Y."/>
            <person name="Kamata S."/>
            <person name="Otoguro M."/>
            <person name="Tanikawa S."/>
            <person name="Nihira T."/>
            <person name="Horinouchi S."/>
            <person name="Ohnishi Y."/>
            <person name="Hayakawa M."/>
            <person name="Kuzuyama T."/>
            <person name="Arisawa A."/>
            <person name="Nomoto F."/>
            <person name="Miura H."/>
            <person name="Takahashi Y."/>
            <person name="Fujita N."/>
        </authorList>
    </citation>
    <scope>NUCLEOTIDE SEQUENCE [LARGE SCALE GENOMIC DNA]</scope>
    <source>
        <strain evidence="4">ATCC 33774 / DSM 43861 / JCM 3304 / KCC A-0304 / NBRC 14216 / KM-6054</strain>
    </source>
</reference>
<evidence type="ECO:0000313" key="4">
    <source>
        <dbReference type="Proteomes" id="UP000007076"/>
    </source>
</evidence>
<dbReference type="Proteomes" id="UP000007076">
    <property type="component" value="Chromosome"/>
</dbReference>
<dbReference type="InterPro" id="IPR000873">
    <property type="entry name" value="AMP-dep_synth/lig_dom"/>
</dbReference>
<feature type="domain" description="AMP-dependent synthetase/ligase" evidence="2">
    <location>
        <begin position="32"/>
        <end position="396"/>
    </location>
</feature>
<evidence type="ECO:0000256" key="1">
    <source>
        <dbReference type="SAM" id="MobiDB-lite"/>
    </source>
</evidence>
<dbReference type="PANTHER" id="PTHR44394:SF1">
    <property type="entry name" value="BETA-ALANINE-ACTIVATING ENZYME"/>
    <property type="match status" value="1"/>
</dbReference>
<dbReference type="AlphaFoldDB" id="E4NA54"/>
<gene>
    <name evidence="3" type="ordered locus">KSE_22650</name>
</gene>
<name>E4NA54_KITSK</name>
<keyword evidence="4" id="KW-1185">Reference proteome</keyword>
<feature type="region of interest" description="Disordered" evidence="1">
    <location>
        <begin position="151"/>
        <end position="171"/>
    </location>
</feature>
<evidence type="ECO:0000259" key="2">
    <source>
        <dbReference type="Pfam" id="PF00501"/>
    </source>
</evidence>
<dbReference type="EMBL" id="AP010968">
    <property type="protein sequence ID" value="BAJ28085.1"/>
    <property type="molecule type" value="Genomic_DNA"/>
</dbReference>
<dbReference type="STRING" id="452652.KSE_22650"/>
<dbReference type="HOGENOM" id="CLU_000022_2_12_11"/>
<protein>
    <submittedName>
        <fullName evidence="3">Putative non-ribosomal peptide synthetase adenylation domain protein</fullName>
    </submittedName>
</protein>
<sequence length="533" mass="55263">MTTPELLLRGPDRALRRPRPLDLRATVAGRVHRQAARTPGRTAVWDRGTAVDYAGLDAAVRRHTAALRAAGCASGEAVLVQGPRSATAIAVLLAMESLGCVHVPLDPGWPAERIAEVARHCGATRLVRHGGPAGPAPRGLRLVALAEEPGTEGVEGADGADEAAGLPAPRERASAAEPRYALYTAEFAGGAEGAVTAHAGMVNHLWAKIDDLGLTSADRVAYSAPQVFDTAVWQMLAPLLVGGAVAVVAEADTAFPRRLAGALDRTGATVVELVPTAIGWLLDRAGKAAGAPPPGSGLRLLVATGGELGPELAARIGAVLPGVATVFANGPVECSDDVLHHRVRPADLAGARIPRGRPIPNAVLSAVLPAPDGAWRHAEPGEIGELLVQGAPVGLGHLADGVLRTGAYLRDTTPDAGPTGLAFRTGDLVSFHAGEVRYHGRADRQLALPGGRLALEDVERELQRHPGVRRCAVLAAEHDGAPALAVFYTAADPGDPPGERTAVPGHPELRLSWTLLPVLPLTRKGEVDHRALR</sequence>
<evidence type="ECO:0000313" key="3">
    <source>
        <dbReference type="EMBL" id="BAJ28085.1"/>
    </source>
</evidence>
<proteinExistence type="predicted"/>
<dbReference type="PATRIC" id="fig|452652.3.peg.2278"/>
<dbReference type="Gene3D" id="3.30.300.30">
    <property type="match status" value="1"/>
</dbReference>
<dbReference type="eggNOG" id="COG1020">
    <property type="taxonomic scope" value="Bacteria"/>
</dbReference>